<name>A0AAJ6YJC5_9HYME</name>
<evidence type="ECO:0000313" key="12">
    <source>
        <dbReference type="RefSeq" id="XP_011499136.1"/>
    </source>
</evidence>
<evidence type="ECO:0000259" key="10">
    <source>
        <dbReference type="PROSITE" id="PS51324"/>
    </source>
</evidence>
<dbReference type="PANTHER" id="PTHR12645:SF0">
    <property type="entry name" value="FAD-LINKED SULFHYDRYL OXIDASE ALR"/>
    <property type="match status" value="1"/>
</dbReference>
<comment type="cofactor">
    <cofactor evidence="1 9">
        <name>FAD</name>
        <dbReference type="ChEBI" id="CHEBI:57692"/>
    </cofactor>
</comment>
<keyword evidence="11" id="KW-1185">Reference proteome</keyword>
<evidence type="ECO:0000256" key="2">
    <source>
        <dbReference type="ARBA" id="ARBA00004569"/>
    </source>
</evidence>
<dbReference type="RefSeq" id="XP_011499136.1">
    <property type="nucleotide sequence ID" value="XM_011500834.1"/>
</dbReference>
<evidence type="ECO:0000256" key="3">
    <source>
        <dbReference type="ARBA" id="ARBA00022630"/>
    </source>
</evidence>
<evidence type="ECO:0000256" key="6">
    <source>
        <dbReference type="ARBA" id="ARBA00023128"/>
    </source>
</evidence>
<dbReference type="CTD" id="32991"/>
<dbReference type="SUPFAM" id="SSF69000">
    <property type="entry name" value="FAD-dependent thiol oxidase"/>
    <property type="match status" value="1"/>
</dbReference>
<accession>A0AAJ6YJC5</accession>
<keyword evidence="3 9" id="KW-0285">Flavoprotein</keyword>
<comment type="subcellular location">
    <subcellularLocation>
        <location evidence="2">Mitochondrion intermembrane space</location>
    </subcellularLocation>
</comment>
<dbReference type="InterPro" id="IPR017905">
    <property type="entry name" value="ERV/ALR_sulphydryl_oxidase"/>
</dbReference>
<evidence type="ECO:0000256" key="5">
    <source>
        <dbReference type="ARBA" id="ARBA00023002"/>
    </source>
</evidence>
<evidence type="ECO:0000256" key="8">
    <source>
        <dbReference type="ARBA" id="ARBA00048864"/>
    </source>
</evidence>
<dbReference type="Pfam" id="PF04777">
    <property type="entry name" value="Evr1_Alr"/>
    <property type="match status" value="1"/>
</dbReference>
<sequence>METISNSKPCRTCTDFTTWVKLQKKTFDSEQTADTVKHEITSTINNETTGSAQKNCPLDKDELGLSTWNFLHTMAAYYPSTPTVEQKNDMKLFFHLLAKFYPCTSCAKDLMEQLKTSSPETDSQYKLSQWLCRMHNEVNKKLGKPEFNCKLVDERWLSGWADGSCD</sequence>
<feature type="domain" description="ERV/ALR sulfhydryl oxidase" evidence="10">
    <location>
        <begin position="56"/>
        <end position="156"/>
    </location>
</feature>
<evidence type="ECO:0000313" key="11">
    <source>
        <dbReference type="Proteomes" id="UP000695007"/>
    </source>
</evidence>
<protein>
    <recommendedName>
        <fullName evidence="9">Sulfhydryl oxidase</fullName>
        <ecNumber evidence="9">1.8.3.2</ecNumber>
    </recommendedName>
</protein>
<dbReference type="FunFam" id="1.20.120.310:FF:000003">
    <property type="entry name" value="Sulfhydryl oxidase"/>
    <property type="match status" value="1"/>
</dbReference>
<evidence type="ECO:0000256" key="9">
    <source>
        <dbReference type="RuleBase" id="RU371123"/>
    </source>
</evidence>
<dbReference type="GO" id="GO:0005758">
    <property type="term" value="C:mitochondrial intermembrane space"/>
    <property type="evidence" value="ECO:0007669"/>
    <property type="project" value="UniProtKB-SubCell"/>
</dbReference>
<proteinExistence type="predicted"/>
<keyword evidence="4 9" id="KW-0274">FAD</keyword>
<evidence type="ECO:0000256" key="7">
    <source>
        <dbReference type="ARBA" id="ARBA00023157"/>
    </source>
</evidence>
<keyword evidence="7" id="KW-1015">Disulfide bond</keyword>
<reference evidence="12" key="1">
    <citation type="submission" date="2025-08" db="UniProtKB">
        <authorList>
            <consortium name="RefSeq"/>
        </authorList>
    </citation>
    <scope>IDENTIFICATION</scope>
</reference>
<dbReference type="GO" id="GO:0016971">
    <property type="term" value="F:flavin-dependent sulfhydryl oxidase activity"/>
    <property type="evidence" value="ECO:0007669"/>
    <property type="project" value="InterPro"/>
</dbReference>
<dbReference type="InterPro" id="IPR036774">
    <property type="entry name" value="ERV/ALR_sulphydryl_oxid_sf"/>
</dbReference>
<dbReference type="EC" id="1.8.3.2" evidence="9"/>
<organism evidence="11 12">
    <name type="scientific">Ceratosolen solmsi marchali</name>
    <dbReference type="NCBI Taxonomy" id="326594"/>
    <lineage>
        <taxon>Eukaryota</taxon>
        <taxon>Metazoa</taxon>
        <taxon>Ecdysozoa</taxon>
        <taxon>Arthropoda</taxon>
        <taxon>Hexapoda</taxon>
        <taxon>Insecta</taxon>
        <taxon>Pterygota</taxon>
        <taxon>Neoptera</taxon>
        <taxon>Endopterygota</taxon>
        <taxon>Hymenoptera</taxon>
        <taxon>Apocrita</taxon>
        <taxon>Proctotrupomorpha</taxon>
        <taxon>Chalcidoidea</taxon>
        <taxon>Agaonidae</taxon>
        <taxon>Agaoninae</taxon>
        <taxon>Ceratosolen</taxon>
    </lineage>
</organism>
<dbReference type="Gene3D" id="1.20.120.310">
    <property type="entry name" value="ERV/ALR sulfhydryl oxidase domain"/>
    <property type="match status" value="1"/>
</dbReference>
<evidence type="ECO:0000256" key="1">
    <source>
        <dbReference type="ARBA" id="ARBA00001974"/>
    </source>
</evidence>
<comment type="catalytic activity">
    <reaction evidence="8 9">
        <text>2 R'C(R)SH + O2 = R'C(R)S-S(R)CR' + H2O2</text>
        <dbReference type="Rhea" id="RHEA:17357"/>
        <dbReference type="ChEBI" id="CHEBI:15379"/>
        <dbReference type="ChEBI" id="CHEBI:16240"/>
        <dbReference type="ChEBI" id="CHEBI:16520"/>
        <dbReference type="ChEBI" id="CHEBI:17412"/>
        <dbReference type="EC" id="1.8.3.2"/>
    </reaction>
</comment>
<dbReference type="GeneID" id="105363205"/>
<dbReference type="AlphaFoldDB" id="A0AAJ6YJC5"/>
<dbReference type="GO" id="GO:0050660">
    <property type="term" value="F:flavin adenine dinucleotide binding"/>
    <property type="evidence" value="ECO:0007669"/>
    <property type="project" value="TreeGrafter"/>
</dbReference>
<gene>
    <name evidence="12" type="primary">LOC105363205</name>
</gene>
<dbReference type="KEGG" id="csol:105363205"/>
<evidence type="ECO:0000256" key="4">
    <source>
        <dbReference type="ARBA" id="ARBA00022827"/>
    </source>
</evidence>
<dbReference type="PANTHER" id="PTHR12645">
    <property type="entry name" value="ALR/ERV"/>
    <property type="match status" value="1"/>
</dbReference>
<dbReference type="InterPro" id="IPR039799">
    <property type="entry name" value="ALR/ERV"/>
</dbReference>
<dbReference type="Proteomes" id="UP000695007">
    <property type="component" value="Unplaced"/>
</dbReference>
<keyword evidence="5 9" id="KW-0560">Oxidoreductase</keyword>
<keyword evidence="6" id="KW-0496">Mitochondrion</keyword>
<dbReference type="PROSITE" id="PS51324">
    <property type="entry name" value="ERV_ALR"/>
    <property type="match status" value="1"/>
</dbReference>